<organism evidence="2 3">
    <name type="scientific">Kalanchoe fedtschenkoi</name>
    <name type="common">Lavender scallops</name>
    <name type="synonym">South American air plant</name>
    <dbReference type="NCBI Taxonomy" id="63787"/>
    <lineage>
        <taxon>Eukaryota</taxon>
        <taxon>Viridiplantae</taxon>
        <taxon>Streptophyta</taxon>
        <taxon>Embryophyta</taxon>
        <taxon>Tracheophyta</taxon>
        <taxon>Spermatophyta</taxon>
        <taxon>Magnoliopsida</taxon>
        <taxon>eudicotyledons</taxon>
        <taxon>Gunneridae</taxon>
        <taxon>Pentapetalae</taxon>
        <taxon>Saxifragales</taxon>
        <taxon>Crassulaceae</taxon>
        <taxon>Kalanchoe</taxon>
    </lineage>
</organism>
<dbReference type="Gramene" id="Kaladp0066s0032.1.v1.1">
    <property type="protein sequence ID" value="Kaladp0066s0032.1.v1.1.CDS.1"/>
    <property type="gene ID" value="Kaladp0066s0032.v1.1"/>
</dbReference>
<reference evidence="2" key="1">
    <citation type="submission" date="2021-01" db="UniProtKB">
        <authorList>
            <consortium name="EnsemblPlants"/>
        </authorList>
    </citation>
    <scope>IDENTIFICATION</scope>
</reference>
<dbReference type="AlphaFoldDB" id="A0A7N0UFA1"/>
<sequence>MAWASAGRPRKRQIPVSSSALPYPGLPACPVAIRLSLACAYASRASELLERHASLGCCALVRMRLDAPPASIAALRMSLPRAHLTSRSPAALPLGPLISAGQAQETDRLLRPKRCRP</sequence>
<accession>A0A7N0UFA1</accession>
<proteinExistence type="predicted"/>
<dbReference type="Proteomes" id="UP000594263">
    <property type="component" value="Unplaced"/>
</dbReference>
<evidence type="ECO:0000313" key="3">
    <source>
        <dbReference type="Proteomes" id="UP000594263"/>
    </source>
</evidence>
<keyword evidence="3" id="KW-1185">Reference proteome</keyword>
<name>A0A7N0UFA1_KALFE</name>
<evidence type="ECO:0000313" key="2">
    <source>
        <dbReference type="EnsemblPlants" id="Kaladp0066s0032.1.v1.1.CDS.1"/>
    </source>
</evidence>
<feature type="region of interest" description="Disordered" evidence="1">
    <location>
        <begin position="97"/>
        <end position="117"/>
    </location>
</feature>
<protein>
    <submittedName>
        <fullName evidence="2">Uncharacterized protein</fullName>
    </submittedName>
</protein>
<evidence type="ECO:0000256" key="1">
    <source>
        <dbReference type="SAM" id="MobiDB-lite"/>
    </source>
</evidence>
<dbReference type="EnsemblPlants" id="Kaladp0066s0032.1.v1.1">
    <property type="protein sequence ID" value="Kaladp0066s0032.1.v1.1.CDS.1"/>
    <property type="gene ID" value="Kaladp0066s0032.v1.1"/>
</dbReference>